<evidence type="ECO:0000256" key="2">
    <source>
        <dbReference type="SAM" id="MobiDB-lite"/>
    </source>
</evidence>
<evidence type="ECO:0000313" key="4">
    <source>
        <dbReference type="Proteomes" id="UP000265515"/>
    </source>
</evidence>
<gene>
    <name evidence="3" type="ORF">CBR_g54172</name>
</gene>
<comment type="caution">
    <text evidence="3">The sequence shown here is derived from an EMBL/GenBank/DDBJ whole genome shotgun (WGS) entry which is preliminary data.</text>
</comment>
<keyword evidence="4" id="KW-1185">Reference proteome</keyword>
<dbReference type="AlphaFoldDB" id="A0A388K772"/>
<keyword evidence="1" id="KW-0175">Coiled coil</keyword>
<feature type="compositionally biased region" description="Basic and acidic residues" evidence="2">
    <location>
        <begin position="1"/>
        <end position="17"/>
    </location>
</feature>
<feature type="coiled-coil region" evidence="1">
    <location>
        <begin position="82"/>
        <end position="143"/>
    </location>
</feature>
<feature type="compositionally biased region" description="Basic and acidic residues" evidence="2">
    <location>
        <begin position="27"/>
        <end position="51"/>
    </location>
</feature>
<dbReference type="Gramene" id="GBG65881">
    <property type="protein sequence ID" value="GBG65881"/>
    <property type="gene ID" value="CBR_g54172"/>
</dbReference>
<evidence type="ECO:0000256" key="1">
    <source>
        <dbReference type="SAM" id="Coils"/>
    </source>
</evidence>
<feature type="region of interest" description="Disordered" evidence="2">
    <location>
        <begin position="1"/>
        <end position="51"/>
    </location>
</feature>
<dbReference type="EMBL" id="BFEA01000067">
    <property type="protein sequence ID" value="GBG65881.1"/>
    <property type="molecule type" value="Genomic_DNA"/>
</dbReference>
<evidence type="ECO:0000313" key="3">
    <source>
        <dbReference type="EMBL" id="GBG65881.1"/>
    </source>
</evidence>
<sequence>MERLLKEEEKKMKVVEEEKVEEEEKEESLLRRSAEQRGESSGTKKGDSWMEKKISECVANLSMGEEEEAMLYVPPEEKEAVIREWEAEKDPLRRQAIEEEEKLQWKLRLTTEKKRRMDEASKMAREMEAIKAQREEIQAQEDIQGKLDVILRHIELLARAWEEQHQFARAQDIALHSIRPGFRNFAREMLLHVGAEMQARIEGTEKFCTSAIEGTKMATLKEEVRPHREPVKIKFPEPYSGKKEENFDNWEASINLYIYLQHIVPAEQVLIIAFQALKDEAASFARSLACAAQCEMVAYSKITPFPKFLKLLKERFADVTRGVRVFDKLQTIHSHQWRTARALKGVMDELVVVPDHRVIEALLVNLFYHAMPEPLRVHFFEKSRRPTMTYDILSREAVLLSGAWRRRTVVGVRGGPTLLSRLEGGRKEEEEARAKGVGPQAATPDLEMTAQSCLDVIKGTVPSIVTHRLGLGLITYTDWLPLMRDLVRLEAQDLPGGSGGKKTTNRKRFLSSNRFAAHDLLEVDEETFAEDPSLGDNQEQDCEASCSSSAHESDYVDDGESMNVFKKIAFKRVFCPKVLLNSKSFKNLEESLAWSLLLSVIVKPSLPRMTGWSLSRRDLCSILVTTLWHSSSQ</sequence>
<name>A0A388K772_CHABU</name>
<organism evidence="3 4">
    <name type="scientific">Chara braunii</name>
    <name type="common">Braun's stonewort</name>
    <dbReference type="NCBI Taxonomy" id="69332"/>
    <lineage>
        <taxon>Eukaryota</taxon>
        <taxon>Viridiplantae</taxon>
        <taxon>Streptophyta</taxon>
        <taxon>Charophyceae</taxon>
        <taxon>Charales</taxon>
        <taxon>Characeae</taxon>
        <taxon>Chara</taxon>
    </lineage>
</organism>
<reference evidence="3 4" key="1">
    <citation type="journal article" date="2018" name="Cell">
        <title>The Chara Genome: Secondary Complexity and Implications for Plant Terrestrialization.</title>
        <authorList>
            <person name="Nishiyama T."/>
            <person name="Sakayama H."/>
            <person name="Vries J.D."/>
            <person name="Buschmann H."/>
            <person name="Saint-Marcoux D."/>
            <person name="Ullrich K.K."/>
            <person name="Haas F.B."/>
            <person name="Vanderstraeten L."/>
            <person name="Becker D."/>
            <person name="Lang D."/>
            <person name="Vosolsobe S."/>
            <person name="Rombauts S."/>
            <person name="Wilhelmsson P.K.I."/>
            <person name="Janitza P."/>
            <person name="Kern R."/>
            <person name="Heyl A."/>
            <person name="Rumpler F."/>
            <person name="Villalobos L.I.A.C."/>
            <person name="Clay J.M."/>
            <person name="Skokan R."/>
            <person name="Toyoda A."/>
            <person name="Suzuki Y."/>
            <person name="Kagoshima H."/>
            <person name="Schijlen E."/>
            <person name="Tajeshwar N."/>
            <person name="Catarino B."/>
            <person name="Hetherington A.J."/>
            <person name="Saltykova A."/>
            <person name="Bonnot C."/>
            <person name="Breuninger H."/>
            <person name="Symeonidi A."/>
            <person name="Radhakrishnan G.V."/>
            <person name="Van Nieuwerburgh F."/>
            <person name="Deforce D."/>
            <person name="Chang C."/>
            <person name="Karol K.G."/>
            <person name="Hedrich R."/>
            <person name="Ulvskov P."/>
            <person name="Glockner G."/>
            <person name="Delwiche C.F."/>
            <person name="Petrasek J."/>
            <person name="Van de Peer Y."/>
            <person name="Friml J."/>
            <person name="Beilby M."/>
            <person name="Dolan L."/>
            <person name="Kohara Y."/>
            <person name="Sugano S."/>
            <person name="Fujiyama A."/>
            <person name="Delaux P.-M."/>
            <person name="Quint M."/>
            <person name="TheiBen G."/>
            <person name="Hagemann M."/>
            <person name="Harholt J."/>
            <person name="Dunand C."/>
            <person name="Zachgo S."/>
            <person name="Langdale J."/>
            <person name="Maumus F."/>
            <person name="Straeten D.V.D."/>
            <person name="Gould S.B."/>
            <person name="Rensing S.A."/>
        </authorList>
    </citation>
    <scope>NUCLEOTIDE SEQUENCE [LARGE SCALE GENOMIC DNA]</scope>
    <source>
        <strain evidence="3 4">S276</strain>
    </source>
</reference>
<proteinExistence type="predicted"/>
<dbReference type="Proteomes" id="UP000265515">
    <property type="component" value="Unassembled WGS sequence"/>
</dbReference>
<accession>A0A388K772</accession>
<protein>
    <submittedName>
        <fullName evidence="3">Uncharacterized protein</fullName>
    </submittedName>
</protein>